<dbReference type="EMBL" id="JBEPLM010000009">
    <property type="protein sequence ID" value="MET3595133.1"/>
    <property type="molecule type" value="Genomic_DNA"/>
</dbReference>
<dbReference type="RefSeq" id="WP_354416798.1">
    <property type="nucleotide sequence ID" value="NZ_JBEPLM010000009.1"/>
</dbReference>
<gene>
    <name evidence="1" type="ORF">ABID26_004545</name>
</gene>
<reference evidence="1 2" key="1">
    <citation type="submission" date="2024-06" db="EMBL/GenBank/DDBJ databases">
        <title>Genomic Encyclopedia of Type Strains, Phase IV (KMG-IV): sequencing the most valuable type-strain genomes for metagenomic binning, comparative biology and taxonomic classification.</title>
        <authorList>
            <person name="Goeker M."/>
        </authorList>
    </citation>
    <scope>NUCLEOTIDE SEQUENCE [LARGE SCALE GENOMIC DNA]</scope>
    <source>
        <strain evidence="1 2">DSM 29846</strain>
    </source>
</reference>
<evidence type="ECO:0000313" key="2">
    <source>
        <dbReference type="Proteomes" id="UP001549036"/>
    </source>
</evidence>
<sequence>MRRISAVDVRFAVPRKQLEIAVAEKAARKALALTQLRSAHPPDDVTDIVGDE</sequence>
<comment type="caution">
    <text evidence="1">The sequence shown here is derived from an EMBL/GenBank/DDBJ whole genome shotgun (WGS) entry which is preliminary data.</text>
</comment>
<accession>A0ABV2HX16</accession>
<proteinExistence type="predicted"/>
<evidence type="ECO:0000313" key="1">
    <source>
        <dbReference type="EMBL" id="MET3595133.1"/>
    </source>
</evidence>
<keyword evidence="2" id="KW-1185">Reference proteome</keyword>
<name>A0ABV2HX16_9HYPH</name>
<dbReference type="Proteomes" id="UP001549036">
    <property type="component" value="Unassembled WGS sequence"/>
</dbReference>
<protein>
    <submittedName>
        <fullName evidence="1">Uncharacterized protein</fullName>
    </submittedName>
</protein>
<organism evidence="1 2">
    <name type="scientific">Mesorhizobium shonense</name>
    <dbReference type="NCBI Taxonomy" id="1209948"/>
    <lineage>
        <taxon>Bacteria</taxon>
        <taxon>Pseudomonadati</taxon>
        <taxon>Pseudomonadota</taxon>
        <taxon>Alphaproteobacteria</taxon>
        <taxon>Hyphomicrobiales</taxon>
        <taxon>Phyllobacteriaceae</taxon>
        <taxon>Mesorhizobium</taxon>
    </lineage>
</organism>